<evidence type="ECO:0000256" key="1">
    <source>
        <dbReference type="SAM" id="MobiDB-lite"/>
    </source>
</evidence>
<evidence type="ECO:0000313" key="3">
    <source>
        <dbReference type="Proteomes" id="UP000233551"/>
    </source>
</evidence>
<dbReference type="Proteomes" id="UP000233551">
    <property type="component" value="Unassembled WGS sequence"/>
</dbReference>
<name>A0A2I0L0L9_PUNGR</name>
<protein>
    <submittedName>
        <fullName evidence="2">Uncharacterized protein</fullName>
    </submittedName>
</protein>
<sequence>MAVGLAGGGLYSSDRLEGYWTGRLGQARANWARRGRTGPRRGSGWAEATGKLGLGGS</sequence>
<gene>
    <name evidence="2" type="ORF">CRG98_005363</name>
</gene>
<dbReference type="AlphaFoldDB" id="A0A2I0L0L9"/>
<comment type="caution">
    <text evidence="2">The sequence shown here is derived from an EMBL/GenBank/DDBJ whole genome shotgun (WGS) entry which is preliminary data.</text>
</comment>
<organism evidence="2 3">
    <name type="scientific">Punica granatum</name>
    <name type="common">Pomegranate</name>
    <dbReference type="NCBI Taxonomy" id="22663"/>
    <lineage>
        <taxon>Eukaryota</taxon>
        <taxon>Viridiplantae</taxon>
        <taxon>Streptophyta</taxon>
        <taxon>Embryophyta</taxon>
        <taxon>Tracheophyta</taxon>
        <taxon>Spermatophyta</taxon>
        <taxon>Magnoliopsida</taxon>
        <taxon>eudicotyledons</taxon>
        <taxon>Gunneridae</taxon>
        <taxon>Pentapetalae</taxon>
        <taxon>rosids</taxon>
        <taxon>malvids</taxon>
        <taxon>Myrtales</taxon>
        <taxon>Lythraceae</taxon>
        <taxon>Punica</taxon>
    </lineage>
</organism>
<accession>A0A2I0L0L9</accession>
<proteinExistence type="predicted"/>
<dbReference type="EMBL" id="PGOL01000219">
    <property type="protein sequence ID" value="PKI74242.1"/>
    <property type="molecule type" value="Genomic_DNA"/>
</dbReference>
<reference evidence="2 3" key="1">
    <citation type="submission" date="2017-11" db="EMBL/GenBank/DDBJ databases">
        <title>De-novo sequencing of pomegranate (Punica granatum L.) genome.</title>
        <authorList>
            <person name="Akparov Z."/>
            <person name="Amiraslanov A."/>
            <person name="Hajiyeva S."/>
            <person name="Abbasov M."/>
            <person name="Kaur K."/>
            <person name="Hamwieh A."/>
            <person name="Solovyev V."/>
            <person name="Salamov A."/>
            <person name="Braich B."/>
            <person name="Kosarev P."/>
            <person name="Mahmoud A."/>
            <person name="Hajiyev E."/>
            <person name="Babayeva S."/>
            <person name="Izzatullayeva V."/>
            <person name="Mammadov A."/>
            <person name="Mammadov A."/>
            <person name="Sharifova S."/>
            <person name="Ojaghi J."/>
            <person name="Eynullazada K."/>
            <person name="Bayramov B."/>
            <person name="Abdulazimova A."/>
            <person name="Shahmuradov I."/>
        </authorList>
    </citation>
    <scope>NUCLEOTIDE SEQUENCE [LARGE SCALE GENOMIC DNA]</scope>
    <source>
        <strain evidence="3">cv. AG2017</strain>
        <tissue evidence="2">Leaf</tissue>
    </source>
</reference>
<feature type="region of interest" description="Disordered" evidence="1">
    <location>
        <begin position="31"/>
        <end position="57"/>
    </location>
</feature>
<evidence type="ECO:0000313" key="2">
    <source>
        <dbReference type="EMBL" id="PKI74242.1"/>
    </source>
</evidence>
<keyword evidence="3" id="KW-1185">Reference proteome</keyword>